<dbReference type="Proteomes" id="UP001060072">
    <property type="component" value="Segment"/>
</dbReference>
<reference evidence="1" key="1">
    <citation type="submission" date="2022-05" db="EMBL/GenBank/DDBJ databases">
        <title>Complete genome sequence of Aeromonas phage JELG-KS1.</title>
        <authorList>
            <person name="Svanberga K."/>
            <person name="Dislers A."/>
            <person name="Kazaks A."/>
            <person name="Zrelovs N."/>
        </authorList>
    </citation>
    <scope>NUCLEOTIDE SEQUENCE</scope>
</reference>
<proteinExistence type="predicted"/>
<evidence type="ECO:0000313" key="1">
    <source>
        <dbReference type="EMBL" id="UTQ78182.1"/>
    </source>
</evidence>
<dbReference type="EMBL" id="ON604651">
    <property type="protein sequence ID" value="UTQ78182.1"/>
    <property type="molecule type" value="Genomic_DNA"/>
</dbReference>
<accession>A0A9E7NKT3</accession>
<sequence>MSDFMKDMELMLQKLDHESARLMLVDLKDPEKRTPQLYNAIAKLLDRHKFTLGKVVPDKSILGDLAAALPDLTDDDLYSQSH</sequence>
<keyword evidence="2" id="KW-1185">Reference proteome</keyword>
<name>A0A9E7NKT3_9CAUD</name>
<protein>
    <submittedName>
        <fullName evidence="1">Terminase small subunit</fullName>
    </submittedName>
</protein>
<evidence type="ECO:0000313" key="2">
    <source>
        <dbReference type="Proteomes" id="UP001060072"/>
    </source>
</evidence>
<dbReference type="Pfam" id="PF11123">
    <property type="entry name" value="DNA_Packaging_2"/>
    <property type="match status" value="1"/>
</dbReference>
<organism evidence="1 2">
    <name type="scientific">Aeromonas phage JELG-KS1</name>
    <dbReference type="NCBI Taxonomy" id="2951233"/>
    <lineage>
        <taxon>Viruses</taxon>
        <taxon>Duplodnaviria</taxon>
        <taxon>Heunggongvirae</taxon>
        <taxon>Uroviricota</taxon>
        <taxon>Caudoviricetes</taxon>
        <taxon>Autographivirales</taxon>
        <taxon>Autotranscriptaviridae</taxon>
        <taxon>Studiervirinae</taxon>
        <taxon>Jelgvirus</taxon>
        <taxon>Jelgvirus JELGKS1</taxon>
    </lineage>
</organism>
<dbReference type="InterPro" id="IPR024345">
    <property type="entry name" value="DNA_matur_Phage_T7-like"/>
</dbReference>